<dbReference type="PROSITE" id="PS51186">
    <property type="entry name" value="GNAT"/>
    <property type="match status" value="1"/>
</dbReference>
<comment type="caution">
    <text evidence="4">The sequence shown here is derived from an EMBL/GenBank/DDBJ whole genome shotgun (WGS) entry which is preliminary data.</text>
</comment>
<keyword evidence="1 4" id="KW-0808">Transferase</keyword>
<dbReference type="CDD" id="cd04301">
    <property type="entry name" value="NAT_SF"/>
    <property type="match status" value="1"/>
</dbReference>
<dbReference type="Pfam" id="PF13673">
    <property type="entry name" value="Acetyltransf_10"/>
    <property type="match status" value="1"/>
</dbReference>
<dbReference type="GO" id="GO:0016746">
    <property type="term" value="F:acyltransferase activity"/>
    <property type="evidence" value="ECO:0007669"/>
    <property type="project" value="UniProtKB-KW"/>
</dbReference>
<gene>
    <name evidence="4" type="ORF">QF205_00930</name>
</gene>
<dbReference type="InterPro" id="IPR050832">
    <property type="entry name" value="Bact_Acetyltransf"/>
</dbReference>
<keyword evidence="5" id="KW-1185">Reference proteome</keyword>
<evidence type="ECO:0000259" key="3">
    <source>
        <dbReference type="PROSITE" id="PS51186"/>
    </source>
</evidence>
<dbReference type="InterPro" id="IPR016181">
    <property type="entry name" value="Acyl_CoA_acyltransferase"/>
</dbReference>
<evidence type="ECO:0000313" key="4">
    <source>
        <dbReference type="EMBL" id="MDH7451644.1"/>
    </source>
</evidence>
<evidence type="ECO:0000313" key="5">
    <source>
        <dbReference type="Proteomes" id="UP001160550"/>
    </source>
</evidence>
<dbReference type="PANTHER" id="PTHR43877">
    <property type="entry name" value="AMINOALKYLPHOSPHONATE N-ACETYLTRANSFERASE-RELATED-RELATED"/>
    <property type="match status" value="1"/>
</dbReference>
<dbReference type="SUPFAM" id="SSF55729">
    <property type="entry name" value="Acyl-CoA N-acyltransferases (Nat)"/>
    <property type="match status" value="1"/>
</dbReference>
<sequence>MSAPGPYQIVEADYGSDQAALRAVREAVFIREQGVPAELELDALDPRCRHVLARDAAGTAIGTARLAPDGRIGRMAVLDGWRAHGVGSALLQALLRIARQDGLPRVGLHAQETAIDFYRRHGFSPVGERFEEAGIVHLAMQCRIDRPVAVEDRPAAVVATVAVVAAARRQLAIHSRALDPGLYDHPRVLEALRRFAVAGGGPQVRILLQDAMAVQRAQAPLIALCQRLPSVFALREAGDPVDRENPVALVASDTGSYYLRPLGHRFEGETEHGARARTRQLLRAFDEAWERARPCTELRALGL</sequence>
<keyword evidence="2 4" id="KW-0012">Acyltransferase</keyword>
<feature type="domain" description="N-acetyltransferase" evidence="3">
    <location>
        <begin position="7"/>
        <end position="145"/>
    </location>
</feature>
<dbReference type="RefSeq" id="WP_280940846.1">
    <property type="nucleotide sequence ID" value="NZ_JARYGX010000003.1"/>
</dbReference>
<accession>A0ABT6MMI8</accession>
<name>A0ABT6MMI8_9GAMM</name>
<evidence type="ECO:0000256" key="2">
    <source>
        <dbReference type="ARBA" id="ARBA00023315"/>
    </source>
</evidence>
<reference evidence="4" key="2">
    <citation type="submission" date="2023-04" db="EMBL/GenBank/DDBJ databases">
        <authorList>
            <person name="Sun J.-Q."/>
        </authorList>
    </citation>
    <scope>NUCLEOTIDE SEQUENCE</scope>
    <source>
        <strain evidence="4">CC-YY355</strain>
    </source>
</reference>
<reference evidence="4" key="1">
    <citation type="journal article" date="2007" name="Int. J. Syst. Evol. Microbiol.">
        <title>Luteimonas composti sp. nov., a moderately thermophilic bacterium isolated from food waste.</title>
        <authorList>
            <person name="Young C.C."/>
            <person name="Kampfer P."/>
            <person name="Chen W.M."/>
            <person name="Yen W.S."/>
            <person name="Arun A.B."/>
            <person name="Lai W.A."/>
            <person name="Shen F.T."/>
            <person name="Rekha P.D."/>
            <person name="Lin K.Y."/>
            <person name="Chou J.H."/>
        </authorList>
    </citation>
    <scope>NUCLEOTIDE SEQUENCE</scope>
    <source>
        <strain evidence="4">CC-YY355</strain>
    </source>
</reference>
<organism evidence="4 5">
    <name type="scientific">Luteimonas composti</name>
    <dbReference type="NCBI Taxonomy" id="398257"/>
    <lineage>
        <taxon>Bacteria</taxon>
        <taxon>Pseudomonadati</taxon>
        <taxon>Pseudomonadota</taxon>
        <taxon>Gammaproteobacteria</taxon>
        <taxon>Lysobacterales</taxon>
        <taxon>Lysobacteraceae</taxon>
        <taxon>Luteimonas</taxon>
    </lineage>
</organism>
<dbReference type="EMBL" id="JARYGX010000003">
    <property type="protein sequence ID" value="MDH7451644.1"/>
    <property type="molecule type" value="Genomic_DNA"/>
</dbReference>
<proteinExistence type="predicted"/>
<dbReference type="InterPro" id="IPR057691">
    <property type="entry name" value="DUF7931"/>
</dbReference>
<dbReference type="PANTHER" id="PTHR43877:SF1">
    <property type="entry name" value="ACETYLTRANSFERASE"/>
    <property type="match status" value="1"/>
</dbReference>
<dbReference type="Proteomes" id="UP001160550">
    <property type="component" value="Unassembled WGS sequence"/>
</dbReference>
<protein>
    <submittedName>
        <fullName evidence="4">GNAT family N-acetyltransferase</fullName>
        <ecNumber evidence="4">2.3.1.-</ecNumber>
    </submittedName>
</protein>
<dbReference type="Gene3D" id="3.40.630.30">
    <property type="match status" value="1"/>
</dbReference>
<evidence type="ECO:0000256" key="1">
    <source>
        <dbReference type="ARBA" id="ARBA00022679"/>
    </source>
</evidence>
<dbReference type="InterPro" id="IPR000182">
    <property type="entry name" value="GNAT_dom"/>
</dbReference>
<dbReference type="Pfam" id="PF25559">
    <property type="entry name" value="DUF7931"/>
    <property type="match status" value="1"/>
</dbReference>
<dbReference type="EC" id="2.3.1.-" evidence="4"/>